<feature type="binding site" evidence="11">
    <location>
        <position position="87"/>
    </location>
    <ligand>
        <name>Mg(2+)</name>
        <dbReference type="ChEBI" id="CHEBI:18420"/>
        <label>1</label>
        <note>catalytic</note>
    </ligand>
</feature>
<dbReference type="GO" id="GO:0046872">
    <property type="term" value="F:metal ion binding"/>
    <property type="evidence" value="ECO:0007669"/>
    <property type="project" value="UniProtKB-KW"/>
</dbReference>
<dbReference type="PANTHER" id="PTHR20854">
    <property type="entry name" value="INOSITOL MONOPHOSPHATASE"/>
    <property type="match status" value="1"/>
</dbReference>
<keyword evidence="8 11" id="KW-0460">Magnesium</keyword>
<dbReference type="InterPro" id="IPR000760">
    <property type="entry name" value="Inositol_monophosphatase-like"/>
</dbReference>
<dbReference type="GO" id="GO:0007165">
    <property type="term" value="P:signal transduction"/>
    <property type="evidence" value="ECO:0007669"/>
    <property type="project" value="TreeGrafter"/>
</dbReference>
<accession>A0A1R4B297</accession>
<feature type="domain" description="Tyrosine specific protein phosphatases" evidence="12">
    <location>
        <begin position="378"/>
        <end position="439"/>
    </location>
</feature>
<dbReference type="SUPFAM" id="SSF56655">
    <property type="entry name" value="Carbohydrate phosphatase"/>
    <property type="match status" value="1"/>
</dbReference>
<dbReference type="InterPro" id="IPR033942">
    <property type="entry name" value="IMPase"/>
</dbReference>
<dbReference type="Pfam" id="PF00459">
    <property type="entry name" value="Inositol_P"/>
    <property type="match status" value="1"/>
</dbReference>
<dbReference type="GO" id="GO:0031564">
    <property type="term" value="P:transcription antitermination"/>
    <property type="evidence" value="ECO:0007669"/>
    <property type="project" value="UniProtKB-KW"/>
</dbReference>
<evidence type="ECO:0000256" key="2">
    <source>
        <dbReference type="ARBA" id="ARBA00001946"/>
    </source>
</evidence>
<dbReference type="CDD" id="cd14498">
    <property type="entry name" value="DSP"/>
    <property type="match status" value="1"/>
</dbReference>
<evidence type="ECO:0000256" key="8">
    <source>
        <dbReference type="ARBA" id="ARBA00022842"/>
    </source>
</evidence>
<evidence type="ECO:0000256" key="3">
    <source>
        <dbReference type="ARBA" id="ARBA00009759"/>
    </source>
</evidence>
<dbReference type="PRINTS" id="PR00377">
    <property type="entry name" value="IMPHPHTASES"/>
</dbReference>
<gene>
    <name evidence="13" type="primary">suhB_1</name>
    <name evidence="13" type="ORF">VPAL9027_00990</name>
</gene>
<dbReference type="GO" id="GO:0006020">
    <property type="term" value="P:inositol metabolic process"/>
    <property type="evidence" value="ECO:0007669"/>
    <property type="project" value="TreeGrafter"/>
</dbReference>
<dbReference type="FunFam" id="3.30.540.10:FF:000003">
    <property type="entry name" value="Inositol-1-monophosphatase"/>
    <property type="match status" value="1"/>
</dbReference>
<evidence type="ECO:0000256" key="4">
    <source>
        <dbReference type="ARBA" id="ARBA00013106"/>
    </source>
</evidence>
<feature type="binding site" evidence="11">
    <location>
        <position position="71"/>
    </location>
    <ligand>
        <name>Mg(2+)</name>
        <dbReference type="ChEBI" id="CHEBI:18420"/>
        <label>1</label>
        <note>catalytic</note>
    </ligand>
</feature>
<comment type="catalytic activity">
    <reaction evidence="1">
        <text>a myo-inositol phosphate + H2O = myo-inositol + phosphate</text>
        <dbReference type="Rhea" id="RHEA:24056"/>
        <dbReference type="ChEBI" id="CHEBI:15377"/>
        <dbReference type="ChEBI" id="CHEBI:17268"/>
        <dbReference type="ChEBI" id="CHEBI:43474"/>
        <dbReference type="ChEBI" id="CHEBI:84139"/>
        <dbReference type="EC" id="3.1.3.25"/>
    </reaction>
</comment>
<dbReference type="Gene3D" id="3.40.190.80">
    <property type="match status" value="1"/>
</dbReference>
<evidence type="ECO:0000256" key="10">
    <source>
        <dbReference type="ARBA" id="ARBA00030730"/>
    </source>
</evidence>
<feature type="binding site" evidence="11">
    <location>
        <position position="213"/>
    </location>
    <ligand>
        <name>Mg(2+)</name>
        <dbReference type="ChEBI" id="CHEBI:18420"/>
        <label>1</label>
        <note>catalytic</note>
    </ligand>
</feature>
<dbReference type="PROSITE" id="PS00629">
    <property type="entry name" value="IMP_1"/>
    <property type="match status" value="1"/>
</dbReference>
<dbReference type="CDD" id="cd01639">
    <property type="entry name" value="IMPase"/>
    <property type="match status" value="1"/>
</dbReference>
<dbReference type="STRING" id="1918946.VPAL9027_00990"/>
<evidence type="ECO:0000256" key="11">
    <source>
        <dbReference type="PIRSR" id="PIRSR600760-2"/>
    </source>
</evidence>
<dbReference type="PROSITE" id="PS50056">
    <property type="entry name" value="TYR_PHOSPHATASE_2"/>
    <property type="match status" value="1"/>
</dbReference>
<dbReference type="EC" id="3.1.3.25" evidence="4"/>
<keyword evidence="14" id="KW-1185">Reference proteome</keyword>
<keyword evidence="7" id="KW-0889">Transcription antitermination</keyword>
<keyword evidence="5 11" id="KW-0479">Metal-binding</keyword>
<dbReference type="RefSeq" id="WP_077312886.1">
    <property type="nucleotide sequence ID" value="NZ_AP024887.1"/>
</dbReference>
<proteinExistence type="inferred from homology"/>
<evidence type="ECO:0000256" key="9">
    <source>
        <dbReference type="ARBA" id="ARBA00023884"/>
    </source>
</evidence>
<name>A0A1R4B297_9VIBR</name>
<dbReference type="Proteomes" id="UP000189475">
    <property type="component" value="Unassembled WGS sequence"/>
</dbReference>
<dbReference type="InterPro" id="IPR000387">
    <property type="entry name" value="Tyr_Pase_dom"/>
</dbReference>
<dbReference type="Gene3D" id="3.30.540.10">
    <property type="entry name" value="Fructose-1,6-Bisphosphatase, subunit A, domain 1"/>
    <property type="match status" value="1"/>
</dbReference>
<evidence type="ECO:0000259" key="12">
    <source>
        <dbReference type="PROSITE" id="PS50056"/>
    </source>
</evidence>
<keyword evidence="7" id="KW-0805">Transcription regulation</keyword>
<protein>
    <recommendedName>
        <fullName evidence="9">Nus factor SuhB</fullName>
        <ecNumber evidence="4">3.1.3.25</ecNumber>
    </recommendedName>
    <alternativeName>
        <fullName evidence="10">Inositol-1-monophosphatase</fullName>
    </alternativeName>
</protein>
<comment type="cofactor">
    <cofactor evidence="2 11">
        <name>Mg(2+)</name>
        <dbReference type="ChEBI" id="CHEBI:18420"/>
    </cofactor>
</comment>
<evidence type="ECO:0000256" key="1">
    <source>
        <dbReference type="ARBA" id="ARBA00001033"/>
    </source>
</evidence>
<keyword evidence="6 13" id="KW-0378">Hydrolase</keyword>
<dbReference type="PANTHER" id="PTHR20854:SF4">
    <property type="entry name" value="INOSITOL-1-MONOPHOSPHATASE-RELATED"/>
    <property type="match status" value="1"/>
</dbReference>
<dbReference type="InterPro" id="IPR020583">
    <property type="entry name" value="Inositol_monoP_metal-BS"/>
</dbReference>
<evidence type="ECO:0000256" key="5">
    <source>
        <dbReference type="ARBA" id="ARBA00022723"/>
    </source>
</evidence>
<sequence>MNHYLDQREVVLNTVIKQAGELALALFHSRSAGQFQLKGNQDYLTEADGEVERFICEAIGAQFPHDIILGEESGHTSGDDHAIWVIDPIDGTANFARGIEHFCVSIAFVRDGVTELGAIYNPASHELYRARRKAYAYKNDQRMSVSTTERVEAATFELGWSNRVPQTRYMSTMSAMLELGANVRRGGSGALALAWVAEGRIDGYVELHMNAWDCLAGLLMVREAQGQTGAYPHSVADIFTGGSVLAGSIRFAPMLSTLSHIPLIEDTPSTAVNNDTVKYPRPEISLICQKLPRWNTDIYIGGATGATNVSLLAEYGIKTVLNCAVNLDIDWVVAPSNNMHSQLVMHGAGAVRYYKLGLIDGPGNTPEQVYVGYQMLRAALLQQLPNKPSYRHHEHGHVLVHCRGGRSRSVIVVAVFLHLECPEQFPTLQAAIDHIRDKRQLHPDEWYETPKPDLIVLGERAIAMHHAVDVSQRQSHVDYQRKEA</sequence>
<dbReference type="OrthoDB" id="9785695at2"/>
<feature type="binding site" evidence="11">
    <location>
        <position position="89"/>
    </location>
    <ligand>
        <name>Mg(2+)</name>
        <dbReference type="ChEBI" id="CHEBI:18420"/>
        <label>1</label>
        <note>catalytic</note>
    </ligand>
</feature>
<dbReference type="EMBL" id="FUFT01000002">
    <property type="protein sequence ID" value="SJL83042.1"/>
    <property type="molecule type" value="Genomic_DNA"/>
</dbReference>
<dbReference type="Gene3D" id="3.90.190.10">
    <property type="entry name" value="Protein tyrosine phosphatase superfamily"/>
    <property type="match status" value="1"/>
</dbReference>
<reference evidence="13 14" key="1">
    <citation type="submission" date="2017-02" db="EMBL/GenBank/DDBJ databases">
        <authorList>
            <person name="Peterson S.W."/>
        </authorList>
    </citation>
    <scope>NUCLEOTIDE SEQUENCE [LARGE SCALE GENOMIC DNA]</scope>
    <source>
        <strain evidence="13 14">CECT 9027</strain>
    </source>
</reference>
<evidence type="ECO:0000313" key="14">
    <source>
        <dbReference type="Proteomes" id="UP000189475"/>
    </source>
</evidence>
<evidence type="ECO:0000256" key="7">
    <source>
        <dbReference type="ARBA" id="ARBA00022814"/>
    </source>
</evidence>
<keyword evidence="7" id="KW-0804">Transcription</keyword>
<dbReference type="AlphaFoldDB" id="A0A1R4B297"/>
<evidence type="ECO:0000256" key="6">
    <source>
        <dbReference type="ARBA" id="ARBA00022801"/>
    </source>
</evidence>
<dbReference type="GO" id="GO:0008934">
    <property type="term" value="F:inositol monophosphate 1-phosphatase activity"/>
    <property type="evidence" value="ECO:0007669"/>
    <property type="project" value="InterPro"/>
</dbReference>
<comment type="similarity">
    <text evidence="3">Belongs to the inositol monophosphatase superfamily.</text>
</comment>
<evidence type="ECO:0000313" key="13">
    <source>
        <dbReference type="EMBL" id="SJL83042.1"/>
    </source>
</evidence>
<dbReference type="SUPFAM" id="SSF52799">
    <property type="entry name" value="(Phosphotyrosine protein) phosphatases II"/>
    <property type="match status" value="1"/>
</dbReference>
<dbReference type="InterPro" id="IPR029021">
    <property type="entry name" value="Prot-tyrosine_phosphatase-like"/>
</dbReference>
<organism evidence="13 14">
    <name type="scientific">Vibrio palustris</name>
    <dbReference type="NCBI Taxonomy" id="1918946"/>
    <lineage>
        <taxon>Bacteria</taxon>
        <taxon>Pseudomonadati</taxon>
        <taxon>Pseudomonadota</taxon>
        <taxon>Gammaproteobacteria</taxon>
        <taxon>Vibrionales</taxon>
        <taxon>Vibrionaceae</taxon>
        <taxon>Vibrio</taxon>
    </lineage>
</organism>
<feature type="binding site" evidence="11">
    <location>
        <position position="90"/>
    </location>
    <ligand>
        <name>Mg(2+)</name>
        <dbReference type="ChEBI" id="CHEBI:18420"/>
        <label>2</label>
    </ligand>
</feature>